<dbReference type="Proteomes" id="UP001488805">
    <property type="component" value="Unassembled WGS sequence"/>
</dbReference>
<evidence type="ECO:0000313" key="3">
    <source>
        <dbReference type="Proteomes" id="UP001488805"/>
    </source>
</evidence>
<reference evidence="2 3" key="1">
    <citation type="journal article" date="2024" name="Genome Biol. Evol.">
        <title>Chromosome-level genome assembly of the viviparous eelpout Zoarces viviparus.</title>
        <authorList>
            <person name="Fuhrmann N."/>
            <person name="Brasseur M.V."/>
            <person name="Bakowski C.E."/>
            <person name="Podsiadlowski L."/>
            <person name="Prost S."/>
            <person name="Krehenwinkel H."/>
            <person name="Mayer C."/>
        </authorList>
    </citation>
    <scope>NUCLEOTIDE SEQUENCE [LARGE SCALE GENOMIC DNA]</scope>
    <source>
        <strain evidence="2">NO-MEL_2022_Ind0_liver</strain>
    </source>
</reference>
<organism evidence="2 3">
    <name type="scientific">Zoarces viviparus</name>
    <name type="common">Viviparous eelpout</name>
    <name type="synonym">Blennius viviparus</name>
    <dbReference type="NCBI Taxonomy" id="48416"/>
    <lineage>
        <taxon>Eukaryota</taxon>
        <taxon>Metazoa</taxon>
        <taxon>Chordata</taxon>
        <taxon>Craniata</taxon>
        <taxon>Vertebrata</taxon>
        <taxon>Euteleostomi</taxon>
        <taxon>Actinopterygii</taxon>
        <taxon>Neopterygii</taxon>
        <taxon>Teleostei</taxon>
        <taxon>Neoteleostei</taxon>
        <taxon>Acanthomorphata</taxon>
        <taxon>Eupercaria</taxon>
        <taxon>Perciformes</taxon>
        <taxon>Cottioidei</taxon>
        <taxon>Zoarcales</taxon>
        <taxon>Zoarcidae</taxon>
        <taxon>Zoarcinae</taxon>
        <taxon>Zoarces</taxon>
    </lineage>
</organism>
<evidence type="ECO:0000313" key="2">
    <source>
        <dbReference type="EMBL" id="KAK9539026.1"/>
    </source>
</evidence>
<gene>
    <name evidence="2" type="ORF">VZT92_004160</name>
</gene>
<proteinExistence type="predicted"/>
<dbReference type="AlphaFoldDB" id="A0AAW1FWR9"/>
<accession>A0AAW1FWR9</accession>
<feature type="region of interest" description="Disordered" evidence="1">
    <location>
        <begin position="23"/>
        <end position="58"/>
    </location>
</feature>
<name>A0AAW1FWR9_ZOAVI</name>
<keyword evidence="3" id="KW-1185">Reference proteome</keyword>
<protein>
    <submittedName>
        <fullName evidence="2">Uncharacterized protein</fullName>
    </submittedName>
</protein>
<evidence type="ECO:0000256" key="1">
    <source>
        <dbReference type="SAM" id="MobiDB-lite"/>
    </source>
</evidence>
<comment type="caution">
    <text evidence="2">The sequence shown here is derived from an EMBL/GenBank/DDBJ whole genome shotgun (WGS) entry which is preliminary data.</text>
</comment>
<sequence length="115" mass="13101">MVSEEDSLGDTIGDIFTSALDSKDKVQCESADSDEGPETPEKVSSDLTETESLPSPEEIIQRRLSDITDPLLDDMSDSEFRDCNFTGPWTIMFLRKLLKNCRRKPKHVWVAYWVN</sequence>
<dbReference type="EMBL" id="JBCEZU010000023">
    <property type="protein sequence ID" value="KAK9539026.1"/>
    <property type="molecule type" value="Genomic_DNA"/>
</dbReference>